<reference evidence="2" key="1">
    <citation type="submission" date="2018-05" db="EMBL/GenBank/DDBJ databases">
        <title>Draft genome of Mucuna pruriens seed.</title>
        <authorList>
            <person name="Nnadi N.E."/>
            <person name="Vos R."/>
            <person name="Hasami M.H."/>
            <person name="Devisetty U.K."/>
            <person name="Aguiy J.C."/>
        </authorList>
    </citation>
    <scope>NUCLEOTIDE SEQUENCE [LARGE SCALE GENOMIC DNA]</scope>
    <source>
        <strain evidence="2">JCA_2017</strain>
    </source>
</reference>
<comment type="caution">
    <text evidence="2">The sequence shown here is derived from an EMBL/GenBank/DDBJ whole genome shotgun (WGS) entry which is preliminary data.</text>
</comment>
<dbReference type="OrthoDB" id="1429195at2759"/>
<keyword evidence="3" id="KW-1185">Reference proteome</keyword>
<evidence type="ECO:0008006" key="4">
    <source>
        <dbReference type="Google" id="ProtNLM"/>
    </source>
</evidence>
<name>A0A371FC34_MUCPR</name>
<protein>
    <recommendedName>
        <fullName evidence="4">Reverse transcriptase domain-containing protein</fullName>
    </recommendedName>
</protein>
<feature type="compositionally biased region" description="Basic and acidic residues" evidence="1">
    <location>
        <begin position="75"/>
        <end position="94"/>
    </location>
</feature>
<feature type="non-terminal residue" evidence="2">
    <location>
        <position position="1"/>
    </location>
</feature>
<dbReference type="SUPFAM" id="SSF56672">
    <property type="entry name" value="DNA/RNA polymerases"/>
    <property type="match status" value="1"/>
</dbReference>
<organism evidence="2 3">
    <name type="scientific">Mucuna pruriens</name>
    <name type="common">Velvet bean</name>
    <name type="synonym">Dolichos pruriens</name>
    <dbReference type="NCBI Taxonomy" id="157652"/>
    <lineage>
        <taxon>Eukaryota</taxon>
        <taxon>Viridiplantae</taxon>
        <taxon>Streptophyta</taxon>
        <taxon>Embryophyta</taxon>
        <taxon>Tracheophyta</taxon>
        <taxon>Spermatophyta</taxon>
        <taxon>Magnoliopsida</taxon>
        <taxon>eudicotyledons</taxon>
        <taxon>Gunneridae</taxon>
        <taxon>Pentapetalae</taxon>
        <taxon>rosids</taxon>
        <taxon>fabids</taxon>
        <taxon>Fabales</taxon>
        <taxon>Fabaceae</taxon>
        <taxon>Papilionoideae</taxon>
        <taxon>50 kb inversion clade</taxon>
        <taxon>NPAAA clade</taxon>
        <taxon>indigoferoid/millettioid clade</taxon>
        <taxon>Phaseoleae</taxon>
        <taxon>Mucuna</taxon>
    </lineage>
</organism>
<sequence length="301" mass="33785">MEDETSGKESTLILGKPLLMTARTKINHPTEDHSLFGIDLLDEIVEEYLQPNSSSEDIEKFVESADESSCLMVADEERQFSRPRSSRPEKAESRKKSKSTRPKSQLAEPTPAKEDQTQAGIEINGPSRSDSEGALEANADSNPTRTEVAKSSRPKQPKAEIMSAHLVPNQDQVGQTDPSSVTEKSPLLPPPMELKTLSSHLKYAYLDREQQLPVIIANNLHQEQEDKLLEVLRQHKKEIGWKLADLPSINPSICMHRILMEEEIKPIRQQQRRLNLTLLDVVKKEVTKLLAAGIIYPISDS</sequence>
<feature type="region of interest" description="Disordered" evidence="1">
    <location>
        <begin position="52"/>
        <end position="191"/>
    </location>
</feature>
<dbReference type="InterPro" id="IPR043502">
    <property type="entry name" value="DNA/RNA_pol_sf"/>
</dbReference>
<accession>A0A371FC34</accession>
<evidence type="ECO:0000256" key="1">
    <source>
        <dbReference type="SAM" id="MobiDB-lite"/>
    </source>
</evidence>
<dbReference type="Gene3D" id="3.10.10.10">
    <property type="entry name" value="HIV Type 1 Reverse Transcriptase, subunit A, domain 1"/>
    <property type="match status" value="1"/>
</dbReference>
<dbReference type="Proteomes" id="UP000257109">
    <property type="component" value="Unassembled WGS sequence"/>
</dbReference>
<feature type="compositionally biased region" description="Polar residues" evidence="1">
    <location>
        <begin position="169"/>
        <end position="183"/>
    </location>
</feature>
<evidence type="ECO:0000313" key="3">
    <source>
        <dbReference type="Proteomes" id="UP000257109"/>
    </source>
</evidence>
<proteinExistence type="predicted"/>
<dbReference type="AlphaFoldDB" id="A0A371FC34"/>
<gene>
    <name evidence="2" type="ORF">CR513_44219</name>
</gene>
<dbReference type="EMBL" id="QJKJ01009701">
    <property type="protein sequence ID" value="RDX75855.1"/>
    <property type="molecule type" value="Genomic_DNA"/>
</dbReference>
<evidence type="ECO:0000313" key="2">
    <source>
        <dbReference type="EMBL" id="RDX75855.1"/>
    </source>
</evidence>